<dbReference type="STRING" id="604354.TSIB_0732"/>
<dbReference type="HOGENOM" id="CLU_061108_0_0_2"/>
<dbReference type="Proteomes" id="UP000009079">
    <property type="component" value="Chromosome"/>
</dbReference>
<organism evidence="3 4">
    <name type="scientific">Thermococcus sibiricus (strain DSM 12597 / MM 739)</name>
    <dbReference type="NCBI Taxonomy" id="604354"/>
    <lineage>
        <taxon>Archaea</taxon>
        <taxon>Methanobacteriati</taxon>
        <taxon>Methanobacteriota</taxon>
        <taxon>Thermococci</taxon>
        <taxon>Thermococcales</taxon>
        <taxon>Thermococcaceae</taxon>
        <taxon>Thermococcus</taxon>
    </lineage>
</organism>
<dbReference type="Pfam" id="PF01637">
    <property type="entry name" value="ATPase_2"/>
    <property type="match status" value="1"/>
</dbReference>
<evidence type="ECO:0000313" key="4">
    <source>
        <dbReference type="Proteomes" id="UP000009079"/>
    </source>
</evidence>
<dbReference type="InterPro" id="IPR048907">
    <property type="entry name" value="WHD_MCM_arc"/>
</dbReference>
<feature type="domain" description="ATPase" evidence="1">
    <location>
        <begin position="20"/>
        <end position="256"/>
    </location>
</feature>
<name>C6A2F0_THESM</name>
<protein>
    <submittedName>
        <fullName evidence="3">Archaeal ATPase</fullName>
    </submittedName>
</protein>
<dbReference type="GeneID" id="8095721"/>
<dbReference type="PANTHER" id="PTHR34301">
    <property type="entry name" value="DNA-BINDING PROTEIN-RELATED"/>
    <property type="match status" value="1"/>
</dbReference>
<dbReference type="KEGG" id="tsi:TSIB_0732"/>
<dbReference type="InterPro" id="IPR036388">
    <property type="entry name" value="WH-like_DNA-bd_sf"/>
</dbReference>
<dbReference type="PANTHER" id="PTHR34301:SF8">
    <property type="entry name" value="ATPASE DOMAIN-CONTAINING PROTEIN"/>
    <property type="match status" value="1"/>
</dbReference>
<dbReference type="InterPro" id="IPR036390">
    <property type="entry name" value="WH_DNA-bd_sf"/>
</dbReference>
<dbReference type="SUPFAM" id="SSF46785">
    <property type="entry name" value="Winged helix' DNA-binding domain"/>
    <property type="match status" value="1"/>
</dbReference>
<proteinExistence type="predicted"/>
<dbReference type="GO" id="GO:0005524">
    <property type="term" value="F:ATP binding"/>
    <property type="evidence" value="ECO:0007669"/>
    <property type="project" value="InterPro"/>
</dbReference>
<accession>C6A2F0</accession>
<dbReference type="Gene3D" id="1.10.10.10">
    <property type="entry name" value="Winged helix-like DNA-binding domain superfamily/Winged helix DNA-binding domain"/>
    <property type="match status" value="1"/>
</dbReference>
<reference evidence="3 4" key="1">
    <citation type="journal article" date="2009" name="Appl. Environ. Microbiol.">
        <title>Metabolic versatility and indigenous origin of the archaeon Thermococcus sibiricus, isolated from a siberian oil reservoir, as revealed by genome analysis.</title>
        <authorList>
            <person name="Mardanov A.V."/>
            <person name="Ravin N.V."/>
            <person name="Svetlitchnyi V.A."/>
            <person name="Beletsky A.V."/>
            <person name="Miroshnichenko M.L."/>
            <person name="Bonch-Osmolovskaya E.A."/>
            <person name="Skryabin K.G."/>
        </authorList>
    </citation>
    <scope>NUCLEOTIDE SEQUENCE [LARGE SCALE GENOMIC DNA]</scope>
    <source>
        <strain evidence="4">DSM 12597 / MM 739</strain>
    </source>
</reference>
<dbReference type="Pfam" id="PF21100">
    <property type="entry name" value="WHD_MCM"/>
    <property type="match status" value="1"/>
</dbReference>
<dbReference type="SUPFAM" id="SSF52540">
    <property type="entry name" value="P-loop containing nucleoside triphosphate hydrolases"/>
    <property type="match status" value="1"/>
</dbReference>
<dbReference type="Gene3D" id="3.40.50.300">
    <property type="entry name" value="P-loop containing nucleotide triphosphate hydrolases"/>
    <property type="match status" value="1"/>
</dbReference>
<keyword evidence="4" id="KW-1185">Reference proteome</keyword>
<dbReference type="AlphaFoldDB" id="C6A2F0"/>
<dbReference type="InterPro" id="IPR027417">
    <property type="entry name" value="P-loop_NTPase"/>
</dbReference>
<sequence>MGALPMLFDPRPKEKREDIFDREQEIEMIKNSAKEYPITLILGIRRVGKSSLLKVVLNELKSGIYIDVRKLHFDSGGWITNESLLKAFENGLNSLSHPIKREVFQYLKRVKGVSIAGLQLNFEPEVSLSEILEALNKRSRIIIAFDEAQYLRFYGRRGGKEFLTLVAYAYDNLPNISFIFTGSEIGLLHDLIGVSDYESPLYGRIYNEITISPFSKELSIEFLRQGFVEAGIKIREEEIEHAAELLGGIPGWLVEFGYNYIKTKSFENAIKGVIRKAEKFLEGELRELEKRSPRYILVLRAISMGFDRWALIKEFLESRSGKIPNSRLAAILEGLQKMSWINAEYRDGGKRYKIIDPVIERVIKERFNL</sequence>
<dbReference type="Gene3D" id="1.10.8.60">
    <property type="match status" value="1"/>
</dbReference>
<dbReference type="EMBL" id="CP001463">
    <property type="protein sequence ID" value="ACS89795.1"/>
    <property type="molecule type" value="Genomic_DNA"/>
</dbReference>
<feature type="domain" description="MCM C-terminal" evidence="2">
    <location>
        <begin position="289"/>
        <end position="355"/>
    </location>
</feature>
<evidence type="ECO:0000259" key="1">
    <source>
        <dbReference type="Pfam" id="PF01637"/>
    </source>
</evidence>
<evidence type="ECO:0000259" key="2">
    <source>
        <dbReference type="Pfam" id="PF21100"/>
    </source>
</evidence>
<dbReference type="RefSeq" id="WP_015849015.1">
    <property type="nucleotide sequence ID" value="NC_012883.1"/>
</dbReference>
<gene>
    <name evidence="3" type="ordered locus">TSIB_0732</name>
</gene>
<evidence type="ECO:0000313" key="3">
    <source>
        <dbReference type="EMBL" id="ACS89795.1"/>
    </source>
</evidence>
<dbReference type="eggNOG" id="arCOG03169">
    <property type="taxonomic scope" value="Archaea"/>
</dbReference>
<dbReference type="InterPro" id="IPR011579">
    <property type="entry name" value="ATPase_dom"/>
</dbReference>